<dbReference type="InterPro" id="IPR050164">
    <property type="entry name" value="Peptidase_C19"/>
</dbReference>
<evidence type="ECO:0000259" key="5">
    <source>
        <dbReference type="PROSITE" id="PS50235"/>
    </source>
</evidence>
<organism evidence="7 8">
    <name type="scientific">Pyricularia grisea</name>
    <name type="common">Crabgrass-specific blast fungus</name>
    <name type="synonym">Magnaporthe grisea</name>
    <dbReference type="NCBI Taxonomy" id="148305"/>
    <lineage>
        <taxon>Eukaryota</taxon>
        <taxon>Fungi</taxon>
        <taxon>Dikarya</taxon>
        <taxon>Ascomycota</taxon>
        <taxon>Pezizomycotina</taxon>
        <taxon>Sordariomycetes</taxon>
        <taxon>Sordariomycetidae</taxon>
        <taxon>Magnaporthales</taxon>
        <taxon>Pyriculariaceae</taxon>
        <taxon>Pyricularia</taxon>
    </lineage>
</organism>
<dbReference type="PROSITE" id="PS50235">
    <property type="entry name" value="USP_3"/>
    <property type="match status" value="1"/>
</dbReference>
<dbReference type="PROSITE" id="PS50271">
    <property type="entry name" value="ZF_UBP"/>
    <property type="match status" value="1"/>
</dbReference>
<comment type="caution">
    <text evidence="7">The sequence shown here is derived from an EMBL/GenBank/DDBJ whole genome shotgun (WGS) entry which is preliminary data.</text>
</comment>
<feature type="domain" description="USP" evidence="5">
    <location>
        <begin position="179"/>
        <end position="515"/>
    </location>
</feature>
<dbReference type="InterPro" id="IPR001607">
    <property type="entry name" value="Znf_UBP"/>
</dbReference>
<proteinExistence type="predicted"/>
<dbReference type="InterPro" id="IPR013083">
    <property type="entry name" value="Znf_RING/FYVE/PHD"/>
</dbReference>
<dbReference type="Proteomes" id="UP001059893">
    <property type="component" value="Unassembled WGS sequence"/>
</dbReference>
<evidence type="ECO:0000259" key="6">
    <source>
        <dbReference type="PROSITE" id="PS50271"/>
    </source>
</evidence>
<reference evidence="7" key="1">
    <citation type="submission" date="2021-01" db="EMBL/GenBank/DDBJ databases">
        <title>Deciphering the adaptive evolutionary patterns associated with biogeogrpahic diversity in the finger millet blast pathogen Magnaporthe oryzae in Eastern Africa.</title>
        <authorList>
            <person name="Onyema G."/>
            <person name="Shittu T.A."/>
            <person name="Dodsworth S."/>
            <person name="Devilliers S."/>
            <person name="Muthumeenakshi S."/>
            <person name="Sreenivasaprasad S."/>
        </authorList>
    </citation>
    <scope>NUCLEOTIDE SEQUENCE</scope>
    <source>
        <strain evidence="7">D15/s37</strain>
    </source>
</reference>
<dbReference type="PANTHER" id="PTHR24006">
    <property type="entry name" value="UBIQUITIN CARBOXYL-TERMINAL HYDROLASE"/>
    <property type="match status" value="1"/>
</dbReference>
<dbReference type="Gene3D" id="3.30.40.10">
    <property type="entry name" value="Zinc/RING finger domain, C3HC4 (zinc finger)"/>
    <property type="match status" value="1"/>
</dbReference>
<keyword evidence="3" id="KW-0862">Zinc</keyword>
<name>A0ABQ8NKT8_PYRGI</name>
<evidence type="ECO:0000313" key="7">
    <source>
        <dbReference type="EMBL" id="KAI6298653.1"/>
    </source>
</evidence>
<dbReference type="SUPFAM" id="SSF57850">
    <property type="entry name" value="RING/U-box"/>
    <property type="match status" value="1"/>
</dbReference>
<evidence type="ECO:0000256" key="4">
    <source>
        <dbReference type="PROSITE-ProRule" id="PRU00502"/>
    </source>
</evidence>
<dbReference type="PANTHER" id="PTHR24006:SF937">
    <property type="entry name" value="UBIQUITIN CARBOXYL-TERMINAL HYDROLASE"/>
    <property type="match status" value="1"/>
</dbReference>
<dbReference type="InterPro" id="IPR038765">
    <property type="entry name" value="Papain-like_cys_pep_sf"/>
</dbReference>
<dbReference type="InterPro" id="IPR001394">
    <property type="entry name" value="Peptidase_C19_UCH"/>
</dbReference>
<dbReference type="InterPro" id="IPR028889">
    <property type="entry name" value="USP"/>
</dbReference>
<evidence type="ECO:0000313" key="8">
    <source>
        <dbReference type="Proteomes" id="UP001059893"/>
    </source>
</evidence>
<dbReference type="Pfam" id="PF00443">
    <property type="entry name" value="UCH"/>
    <property type="match status" value="1"/>
</dbReference>
<dbReference type="Pfam" id="PF02148">
    <property type="entry name" value="zf-UBP"/>
    <property type="match status" value="1"/>
</dbReference>
<accession>A0ABQ8NKT8</accession>
<feature type="domain" description="UBP-type" evidence="6">
    <location>
        <begin position="25"/>
        <end position="145"/>
    </location>
</feature>
<evidence type="ECO:0000256" key="1">
    <source>
        <dbReference type="ARBA" id="ARBA00022723"/>
    </source>
</evidence>
<evidence type="ECO:0008006" key="9">
    <source>
        <dbReference type="Google" id="ProtNLM"/>
    </source>
</evidence>
<dbReference type="EMBL" id="JABSND010000086">
    <property type="protein sequence ID" value="KAI6298653.1"/>
    <property type="molecule type" value="Genomic_DNA"/>
</dbReference>
<dbReference type="InterPro" id="IPR018200">
    <property type="entry name" value="USP_CS"/>
</dbReference>
<dbReference type="SUPFAM" id="SSF54001">
    <property type="entry name" value="Cysteine proteinases"/>
    <property type="match status" value="1"/>
</dbReference>
<dbReference type="Gene3D" id="3.90.70.10">
    <property type="entry name" value="Cysteine proteinases"/>
    <property type="match status" value="1"/>
</dbReference>
<evidence type="ECO:0000256" key="2">
    <source>
        <dbReference type="ARBA" id="ARBA00022771"/>
    </source>
</evidence>
<evidence type="ECO:0000256" key="3">
    <source>
        <dbReference type="ARBA" id="ARBA00022833"/>
    </source>
</evidence>
<gene>
    <name evidence="7" type="ORF">MCOR33_005299</name>
</gene>
<keyword evidence="1" id="KW-0479">Metal-binding</keyword>
<sequence length="528" mass="59971">MSAKPTADASKVTQIKAPVPGRPVFGCEHVQLLMTQNRDLQQTSISHYKAILRCIFENPPVIPETSIAASGQNVTSLTSNYLCLQCPQILGVEERLEHGNKKSHRFYVDSRNGMLYCQMCDDYVWDPTLEELRLRKIGAGTFTLRKRKRDELSPEAAKEEARYIALNTNQVPCKATGLRGIYNAGATCYQNVILQSFLHNPFLRNYYLSDGHQSGECQTQYCMSCAMDDIFQDFYSQETTNGYTAANMLCGFWSLERKAFANLVTTKEQDAHEFFQLLAEELHERNGDGKRPESGSEHLCDCIIHQTYYGKLQSNTTCQGCGSVTNQVQSFLDLSLGLDSTQKKKKLAGTKSEGGSKGASLSLQDCLEEEYVKSDKCEYRCNKCSSTQQARRNTSLKRLPNVLSIQLKRFEYKQGRHDKAVKVDTPVKFPLQLNMFPYTDRGPSTESKENYELARTCQYDLFSVVEHVGEIDTGHYTCYCKVQDQWFAFNDHRVEMASVSQVLSAKAYLLFYIVSKQWTPASWGQERF</sequence>
<keyword evidence="8" id="KW-1185">Reference proteome</keyword>
<keyword evidence="2 4" id="KW-0863">Zinc-finger</keyword>
<dbReference type="PROSITE" id="PS00973">
    <property type="entry name" value="USP_2"/>
    <property type="match status" value="1"/>
</dbReference>
<protein>
    <recommendedName>
        <fullName evidence="9">Ubiquitinyl hydrolase 1</fullName>
    </recommendedName>
</protein>